<protein>
    <submittedName>
        <fullName evidence="1">Uncharacterized protein</fullName>
    </submittedName>
</protein>
<reference evidence="1 2" key="1">
    <citation type="journal article" date="2022" name="bioRxiv">
        <title>Genomics of Preaxostyla Flagellates Illuminates Evolutionary Transitions and the Path Towards Mitochondrial Loss.</title>
        <authorList>
            <person name="Novak L.V.F."/>
            <person name="Treitli S.C."/>
            <person name="Pyrih J."/>
            <person name="Halakuc P."/>
            <person name="Pipaliya S.V."/>
            <person name="Vacek V."/>
            <person name="Brzon O."/>
            <person name="Soukal P."/>
            <person name="Eme L."/>
            <person name="Dacks J.B."/>
            <person name="Karnkowska A."/>
            <person name="Elias M."/>
            <person name="Hampl V."/>
        </authorList>
    </citation>
    <scope>NUCLEOTIDE SEQUENCE [LARGE SCALE GENOMIC DNA]</scope>
    <source>
        <strain evidence="1">NAU3</strain>
        <tissue evidence="1">Gut</tissue>
    </source>
</reference>
<dbReference type="Proteomes" id="UP001281761">
    <property type="component" value="Unassembled WGS sequence"/>
</dbReference>
<keyword evidence="2" id="KW-1185">Reference proteome</keyword>
<dbReference type="EMBL" id="JARBJD010000198">
    <property type="protein sequence ID" value="KAK2947517.1"/>
    <property type="molecule type" value="Genomic_DNA"/>
</dbReference>
<accession>A0ABQ9X9Z2</accession>
<proteinExistence type="predicted"/>
<gene>
    <name evidence="1" type="ORF">BLNAU_17537</name>
</gene>
<comment type="caution">
    <text evidence="1">The sequence shown here is derived from an EMBL/GenBank/DDBJ whole genome shotgun (WGS) entry which is preliminary data.</text>
</comment>
<evidence type="ECO:0000313" key="2">
    <source>
        <dbReference type="Proteomes" id="UP001281761"/>
    </source>
</evidence>
<evidence type="ECO:0000313" key="1">
    <source>
        <dbReference type="EMBL" id="KAK2947517.1"/>
    </source>
</evidence>
<name>A0ABQ9X9Z2_9EUKA</name>
<organism evidence="1 2">
    <name type="scientific">Blattamonas nauphoetae</name>
    <dbReference type="NCBI Taxonomy" id="2049346"/>
    <lineage>
        <taxon>Eukaryota</taxon>
        <taxon>Metamonada</taxon>
        <taxon>Preaxostyla</taxon>
        <taxon>Oxymonadida</taxon>
        <taxon>Blattamonas</taxon>
    </lineage>
</organism>
<sequence length="718" mass="81636">MVPHKTVIQELLPSHKRAERATCGSLSVETYDSRGARFKFRSMTHTEWESPSLQGRDDAKPKSEDEAHIHHFFISLCRTVLESLNLATEHDRLLVIVDWLIDKLEIHPNRDPKQAAFIKELIRELVFIAWKGLRRKEGAEAGNTRALYALAKNYKPRPPALQSDILRLSESIQIAHLTGLTPSSRQSEQPAVEDATLKTQLASLKTHFAEPDLVEEATRQDVRDEVEKISEYEGLNSTNMRSRLFNGLIDMLGSTPPFYDANQHTLQYLFVVSKSEVQRKDTAIRDALDRLLTETSKKPSREAQLQFIVDALLQCLLDTLSDTITPRPTYSNPVVKRRMARIACDLLSTIVDPKHDDAKKRLEAVTLEIESVRDRLSFVLLTDVFFDHRDHLLSVHNYETTLVEDDDEEEENDENAADYVNDLTVFSTHFGAQQSLRSLQLPRTLQMNPESQDRLERMSIALFARNLLCFLKMDEGLPFDNDCYVKQFFIEFLPELNPVDVVHRSFVDFMNETRLLSQERFGLGPEDIATVLPKPSVSPIPQPFECLKERQPSERRAGVVRNKHDPFFALTTPKVGVHLLLWASTDLLWKAACRAASQISEDQKTASCLNVARASIFGPAPLEDLLRQLDERNANDLRDRLIRRTMQELHRIGVDPDDLGVSDDDRKEAFSSFLLCSAISCRRNELLCHTALSTPSAGDVEFVDLVESIVGTEESETI</sequence>